<evidence type="ECO:0000256" key="3">
    <source>
        <dbReference type="ARBA" id="ARBA00022989"/>
    </source>
</evidence>
<feature type="transmembrane region" description="Helical" evidence="5">
    <location>
        <begin position="377"/>
        <end position="405"/>
    </location>
</feature>
<feature type="transmembrane region" description="Helical" evidence="5">
    <location>
        <begin position="307"/>
        <end position="325"/>
    </location>
</feature>
<dbReference type="EMBL" id="HG793130">
    <property type="protein sequence ID" value="CDK28771.1"/>
    <property type="molecule type" value="Genomic_DNA"/>
</dbReference>
<feature type="transmembrane region" description="Helical" evidence="5">
    <location>
        <begin position="47"/>
        <end position="70"/>
    </location>
</feature>
<dbReference type="InterPro" id="IPR036259">
    <property type="entry name" value="MFS_trans_sf"/>
</dbReference>
<feature type="transmembrane region" description="Helical" evidence="5">
    <location>
        <begin position="448"/>
        <end position="469"/>
    </location>
</feature>
<keyword evidence="3 5" id="KW-1133">Transmembrane helix</keyword>
<dbReference type="InterPro" id="IPR051617">
    <property type="entry name" value="UNC-93-like_regulator"/>
</dbReference>
<feature type="transmembrane region" description="Helical" evidence="5">
    <location>
        <begin position="215"/>
        <end position="235"/>
    </location>
</feature>
<dbReference type="GO" id="GO:0022857">
    <property type="term" value="F:transmembrane transporter activity"/>
    <property type="evidence" value="ECO:0007669"/>
    <property type="project" value="InterPro"/>
</dbReference>
<dbReference type="Pfam" id="PF07690">
    <property type="entry name" value="MFS_1"/>
    <property type="match status" value="1"/>
</dbReference>
<evidence type="ECO:0000313" key="6">
    <source>
        <dbReference type="EMBL" id="CDK28771.1"/>
    </source>
</evidence>
<gene>
    <name evidence="6" type="ORF">KUCA_T00004756001</name>
</gene>
<comment type="subcellular location">
    <subcellularLocation>
        <location evidence="1">Membrane</location>
        <topology evidence="1">Multi-pass membrane protein</topology>
    </subcellularLocation>
</comment>
<name>W6MQ19_9ASCO</name>
<keyword evidence="7" id="KW-1185">Reference proteome</keyword>
<evidence type="ECO:0000256" key="5">
    <source>
        <dbReference type="SAM" id="Phobius"/>
    </source>
</evidence>
<proteinExistence type="predicted"/>
<evidence type="ECO:0000313" key="7">
    <source>
        <dbReference type="Proteomes" id="UP000019384"/>
    </source>
</evidence>
<protein>
    <recommendedName>
        <fullName evidence="8">Major facilitator superfamily (MFS) profile domain-containing protein</fullName>
    </recommendedName>
</protein>
<dbReference type="RefSeq" id="XP_022460761.1">
    <property type="nucleotide sequence ID" value="XM_022605662.1"/>
</dbReference>
<dbReference type="GeneID" id="34522149"/>
<organism evidence="6 7">
    <name type="scientific">Kuraishia capsulata CBS 1993</name>
    <dbReference type="NCBI Taxonomy" id="1382522"/>
    <lineage>
        <taxon>Eukaryota</taxon>
        <taxon>Fungi</taxon>
        <taxon>Dikarya</taxon>
        <taxon>Ascomycota</taxon>
        <taxon>Saccharomycotina</taxon>
        <taxon>Pichiomycetes</taxon>
        <taxon>Pichiales</taxon>
        <taxon>Pichiaceae</taxon>
        <taxon>Kuraishia</taxon>
    </lineage>
</organism>
<dbReference type="Gene3D" id="1.20.1250.20">
    <property type="entry name" value="MFS general substrate transporter like domains"/>
    <property type="match status" value="2"/>
</dbReference>
<feature type="transmembrane region" description="Helical" evidence="5">
    <location>
        <begin position="337"/>
        <end position="357"/>
    </location>
</feature>
<sequence length="508" mass="56695">MSETKSPELIETHLEELSSKSVDIYEVNEDNKGWYTKRLRLGAFKCLPYNASFVQLLMTAFVCFLCPGMYNSLSGMGQGGGQVDTSTSNIASLSLSCVSTLGFFYGSICNKLGVNRTLALGGIGYSVYAASFLCFNITANRGFVIFAGALLGFCCNFLWSAQGSIMMSYPTEGNKGKYISVFWIIFNLGAVIGAIIPLANNIHVTTAKPVANGTYAAFMVLMFLGAVVALFLLPAGKVIKSDGTRVIIQKNPSWKSEIRGFASIFRTDTYILSLFPLFFASNFFYTYQQNDLNAAKFDTRTRSLNSLLYWLCQMFGALFFGYLLDMPYLTRPKRARVGIVVLFLLTMAIWGGGYAVAKQYTRKEASADDWVVMDWDTSGYVGVMFLYMFYGAYDAVYQTFCYWLIGSLTNNSRKLSIFAGFYKGVQGIGGIVIYVMDWKLVEYHAIFGTTWGIICFGILMAFPIAFRMVKDSTELEKDLEFSDETLEDVIPKDKLEVYLSNHEEKVSV</sequence>
<feature type="transmembrane region" description="Helical" evidence="5">
    <location>
        <begin position="269"/>
        <end position="287"/>
    </location>
</feature>
<dbReference type="PANTHER" id="PTHR23294:SF59">
    <property type="entry name" value="UNC93-LIKE PROTEIN C922.05C"/>
    <property type="match status" value="1"/>
</dbReference>
<dbReference type="Proteomes" id="UP000019384">
    <property type="component" value="Unassembled WGS sequence"/>
</dbReference>
<keyword evidence="4 5" id="KW-0472">Membrane</keyword>
<reference evidence="6" key="1">
    <citation type="submission" date="2013-12" db="EMBL/GenBank/DDBJ databases">
        <authorList>
            <person name="Genoscope - CEA"/>
        </authorList>
    </citation>
    <scope>NUCLEOTIDE SEQUENCE</scope>
    <source>
        <strain evidence="6">CBS 1993</strain>
    </source>
</reference>
<evidence type="ECO:0000256" key="1">
    <source>
        <dbReference type="ARBA" id="ARBA00004141"/>
    </source>
</evidence>
<dbReference type="SUPFAM" id="SSF103473">
    <property type="entry name" value="MFS general substrate transporter"/>
    <property type="match status" value="1"/>
</dbReference>
<dbReference type="InterPro" id="IPR011701">
    <property type="entry name" value="MFS"/>
</dbReference>
<dbReference type="AlphaFoldDB" id="W6MQ19"/>
<evidence type="ECO:0000256" key="2">
    <source>
        <dbReference type="ARBA" id="ARBA00022692"/>
    </source>
</evidence>
<accession>W6MQ19</accession>
<feature type="transmembrane region" description="Helical" evidence="5">
    <location>
        <begin position="417"/>
        <end position="436"/>
    </location>
</feature>
<feature type="transmembrane region" description="Helical" evidence="5">
    <location>
        <begin position="118"/>
        <end position="138"/>
    </location>
</feature>
<dbReference type="HOGENOM" id="CLU_030884_1_2_1"/>
<dbReference type="OrthoDB" id="196103at2759"/>
<keyword evidence="2 5" id="KW-0812">Transmembrane</keyword>
<evidence type="ECO:0008006" key="8">
    <source>
        <dbReference type="Google" id="ProtNLM"/>
    </source>
</evidence>
<feature type="transmembrane region" description="Helical" evidence="5">
    <location>
        <begin position="144"/>
        <end position="161"/>
    </location>
</feature>
<feature type="transmembrane region" description="Helical" evidence="5">
    <location>
        <begin position="181"/>
        <end position="203"/>
    </location>
</feature>
<dbReference type="GO" id="GO:0016020">
    <property type="term" value="C:membrane"/>
    <property type="evidence" value="ECO:0007669"/>
    <property type="project" value="UniProtKB-SubCell"/>
</dbReference>
<evidence type="ECO:0000256" key="4">
    <source>
        <dbReference type="ARBA" id="ARBA00023136"/>
    </source>
</evidence>
<dbReference type="PANTHER" id="PTHR23294">
    <property type="entry name" value="ET TRANSLATION PRODUCT-RELATED"/>
    <property type="match status" value="1"/>
</dbReference>
<feature type="transmembrane region" description="Helical" evidence="5">
    <location>
        <begin position="90"/>
        <end position="106"/>
    </location>
</feature>
<reference evidence="6" key="2">
    <citation type="submission" date="2014-02" db="EMBL/GenBank/DDBJ databases">
        <title>Complete DNA sequence of /Kuraishia capsulata/ illustrates novel genomic features among budding yeasts (/Saccharomycotina/).</title>
        <authorList>
            <person name="Morales L."/>
            <person name="Noel B."/>
            <person name="Porcel B."/>
            <person name="Marcet-Houben M."/>
            <person name="Hullo M-F."/>
            <person name="Sacerdot C."/>
            <person name="Tekaia F."/>
            <person name="Leh-Louis V."/>
            <person name="Despons L."/>
            <person name="Khanna V."/>
            <person name="Aury J-M."/>
            <person name="Barbe V."/>
            <person name="Couloux A."/>
            <person name="Labadie K."/>
            <person name="Pelletier E."/>
            <person name="Souciet J-L."/>
            <person name="Boekhout T."/>
            <person name="Gabaldon T."/>
            <person name="Wincker P."/>
            <person name="Dujon B."/>
        </authorList>
    </citation>
    <scope>NUCLEOTIDE SEQUENCE</scope>
    <source>
        <strain evidence="6">CBS 1993</strain>
    </source>
</reference>